<dbReference type="AlphaFoldDB" id="A0A423P2L7"/>
<dbReference type="EMBL" id="MOBZ01000016">
    <property type="protein sequence ID" value="ROO06023.1"/>
    <property type="molecule type" value="Genomic_DNA"/>
</dbReference>
<dbReference type="RefSeq" id="WP_077572964.1">
    <property type="nucleotide sequence ID" value="NZ_MOBZ01000016.1"/>
</dbReference>
<protein>
    <submittedName>
        <fullName evidence="1">Amino acid transporter</fullName>
    </submittedName>
</protein>
<sequence length="214" mass="24345">MTTAHPVVPDQEQWQAWTPDELARRLRSVDRPWCVVGGWALDLWLGRQTRAHSDLEFTVLRADFACFRQALGDLDFFAVKDGTFQFLSATCLPAEDVFQIWAYDRTAPAWRVDVMIEPGNPQTWAYKRDPSITGPRVEMVLQSTGGIPYLRPAAVLLFKAKHTRPKDRSDFTTVWPDLSAPERAWLIRHLTLLHPEHDWLSSVQVLSAPPAAQG</sequence>
<evidence type="ECO:0000313" key="1">
    <source>
        <dbReference type="EMBL" id="ROO06023.1"/>
    </source>
</evidence>
<dbReference type="InterPro" id="IPR043519">
    <property type="entry name" value="NT_sf"/>
</dbReference>
<reference evidence="1 2" key="1">
    <citation type="submission" date="2016-10" db="EMBL/GenBank/DDBJ databases">
        <title>Comparative genome analysis of multiple Pseudomonas spp. focuses on biocontrol and plant growth promoting traits.</title>
        <authorList>
            <person name="Tao X.-Y."/>
            <person name="Taylor C.G."/>
        </authorList>
    </citation>
    <scope>NUCLEOTIDE SEQUENCE [LARGE SCALE GENOMIC DNA]</scope>
    <source>
        <strain evidence="1 2">36G2</strain>
    </source>
</reference>
<accession>A0A423P2L7</accession>
<dbReference type="InterPro" id="IPR019646">
    <property type="entry name" value="Aminoglyc_AdlTrfase"/>
</dbReference>
<comment type="caution">
    <text evidence="1">The sequence shown here is derived from an EMBL/GenBank/DDBJ whole genome shotgun (WGS) entry which is preliminary data.</text>
</comment>
<dbReference type="SUPFAM" id="SSF81301">
    <property type="entry name" value="Nucleotidyltransferase"/>
    <property type="match status" value="1"/>
</dbReference>
<proteinExistence type="predicted"/>
<name>A0A423P2L7_PSEFL</name>
<dbReference type="Proteomes" id="UP000283619">
    <property type="component" value="Unassembled WGS sequence"/>
</dbReference>
<dbReference type="Pfam" id="PF10706">
    <property type="entry name" value="Aminoglyc_resit"/>
    <property type="match status" value="1"/>
</dbReference>
<dbReference type="Gene3D" id="3.30.460.40">
    <property type="match status" value="1"/>
</dbReference>
<gene>
    <name evidence="1" type="ORF">BK673_19700</name>
</gene>
<organism evidence="1 2">
    <name type="scientific">Pseudomonas fluorescens</name>
    <dbReference type="NCBI Taxonomy" id="294"/>
    <lineage>
        <taxon>Bacteria</taxon>
        <taxon>Pseudomonadati</taxon>
        <taxon>Pseudomonadota</taxon>
        <taxon>Gammaproteobacteria</taxon>
        <taxon>Pseudomonadales</taxon>
        <taxon>Pseudomonadaceae</taxon>
        <taxon>Pseudomonas</taxon>
    </lineage>
</organism>
<evidence type="ECO:0000313" key="2">
    <source>
        <dbReference type="Proteomes" id="UP000283619"/>
    </source>
</evidence>